<evidence type="ECO:0000256" key="1">
    <source>
        <dbReference type="SAM" id="MobiDB-lite"/>
    </source>
</evidence>
<feature type="region of interest" description="Disordered" evidence="1">
    <location>
        <begin position="1"/>
        <end position="109"/>
    </location>
</feature>
<feature type="compositionally biased region" description="Low complexity" evidence="1">
    <location>
        <begin position="80"/>
        <end position="109"/>
    </location>
</feature>
<protein>
    <submittedName>
        <fullName evidence="2">Uncharacterized protein</fullName>
    </submittedName>
</protein>
<feature type="compositionally biased region" description="Low complexity" evidence="1">
    <location>
        <begin position="22"/>
        <end position="31"/>
    </location>
</feature>
<evidence type="ECO:0000313" key="2">
    <source>
        <dbReference type="EMBL" id="GHJ29930.1"/>
    </source>
</evidence>
<proteinExistence type="predicted"/>
<keyword evidence="3" id="KW-1185">Reference proteome</keyword>
<sequence length="109" mass="11020">MAAQVIGDHREAAPQQPVGHGAPDPAAAAPAVREHHHGPVLGATLQRLQDGDCQPGPVFRAQERLTGGGSRGRPVHRETPGAGPADAVGAGAAGSRRPSRANAARVARV</sequence>
<organism evidence="2 3">
    <name type="scientific">Streptomyces hygroscopicus</name>
    <dbReference type="NCBI Taxonomy" id="1912"/>
    <lineage>
        <taxon>Bacteria</taxon>
        <taxon>Bacillati</taxon>
        <taxon>Actinomycetota</taxon>
        <taxon>Actinomycetes</taxon>
        <taxon>Kitasatosporales</taxon>
        <taxon>Streptomycetaceae</taxon>
        <taxon>Streptomyces</taxon>
        <taxon>Streptomyces violaceusniger group</taxon>
    </lineage>
</organism>
<dbReference type="EMBL" id="BNEK01000005">
    <property type="protein sequence ID" value="GHJ29930.1"/>
    <property type="molecule type" value="Genomic_DNA"/>
</dbReference>
<reference evidence="2" key="1">
    <citation type="submission" date="2024-05" db="EMBL/GenBank/DDBJ databases">
        <title>Whole genome shotgun sequence of Streptomyces hygroscopicus NBRC 113678.</title>
        <authorList>
            <person name="Komaki H."/>
            <person name="Tamura T."/>
        </authorList>
    </citation>
    <scope>NUCLEOTIDE SEQUENCE</scope>
    <source>
        <strain evidence="2">N11-34</strain>
    </source>
</reference>
<gene>
    <name evidence="2" type="ORF">TPA0910_43630</name>
</gene>
<accession>A0ABQ3U2W6</accession>
<comment type="caution">
    <text evidence="2">The sequence shown here is derived from an EMBL/GenBank/DDBJ whole genome shotgun (WGS) entry which is preliminary data.</text>
</comment>
<evidence type="ECO:0000313" key="3">
    <source>
        <dbReference type="Proteomes" id="UP001054854"/>
    </source>
</evidence>
<dbReference type="Proteomes" id="UP001054854">
    <property type="component" value="Unassembled WGS sequence"/>
</dbReference>
<name>A0ABQ3U2W6_STRHY</name>